<feature type="compositionally biased region" description="Polar residues" evidence="1">
    <location>
        <begin position="109"/>
        <end position="128"/>
    </location>
</feature>
<gene>
    <name evidence="2" type="ORF">OBBRIDRAFT_808047</name>
</gene>
<feature type="region of interest" description="Disordered" evidence="1">
    <location>
        <begin position="98"/>
        <end position="128"/>
    </location>
</feature>
<organism evidence="2 3">
    <name type="scientific">Obba rivulosa</name>
    <dbReference type="NCBI Taxonomy" id="1052685"/>
    <lineage>
        <taxon>Eukaryota</taxon>
        <taxon>Fungi</taxon>
        <taxon>Dikarya</taxon>
        <taxon>Basidiomycota</taxon>
        <taxon>Agaricomycotina</taxon>
        <taxon>Agaricomycetes</taxon>
        <taxon>Polyporales</taxon>
        <taxon>Gelatoporiaceae</taxon>
        <taxon>Obba</taxon>
    </lineage>
</organism>
<reference evidence="2 3" key="1">
    <citation type="submission" date="2016-07" db="EMBL/GenBank/DDBJ databases">
        <title>Draft genome of the white-rot fungus Obba rivulosa 3A-2.</title>
        <authorList>
            <consortium name="DOE Joint Genome Institute"/>
            <person name="Miettinen O."/>
            <person name="Riley R."/>
            <person name="Acob R."/>
            <person name="Barry K."/>
            <person name="Cullen D."/>
            <person name="De Vries R."/>
            <person name="Hainaut M."/>
            <person name="Hatakka A."/>
            <person name="Henrissat B."/>
            <person name="Hilden K."/>
            <person name="Kuo R."/>
            <person name="Labutti K."/>
            <person name="Lipzen A."/>
            <person name="Makela M.R."/>
            <person name="Sandor L."/>
            <person name="Spatafora J.W."/>
            <person name="Grigoriev I.V."/>
            <person name="Hibbett D.S."/>
        </authorList>
    </citation>
    <scope>NUCLEOTIDE SEQUENCE [LARGE SCALE GENOMIC DNA]</scope>
    <source>
        <strain evidence="2 3">3A-2</strain>
    </source>
</reference>
<protein>
    <submittedName>
        <fullName evidence="2">Uncharacterized protein</fullName>
    </submittedName>
</protein>
<feature type="region of interest" description="Disordered" evidence="1">
    <location>
        <begin position="142"/>
        <end position="210"/>
    </location>
</feature>
<feature type="compositionally biased region" description="Low complexity" evidence="1">
    <location>
        <begin position="426"/>
        <end position="436"/>
    </location>
</feature>
<feature type="region of interest" description="Disordered" evidence="1">
    <location>
        <begin position="365"/>
        <end position="443"/>
    </location>
</feature>
<dbReference type="Proteomes" id="UP000250043">
    <property type="component" value="Unassembled WGS sequence"/>
</dbReference>
<dbReference type="AlphaFoldDB" id="A0A8E2DJG1"/>
<name>A0A8E2DJG1_9APHY</name>
<feature type="compositionally biased region" description="Low complexity" evidence="1">
    <location>
        <begin position="15"/>
        <end position="29"/>
    </location>
</feature>
<feature type="compositionally biased region" description="Polar residues" evidence="1">
    <location>
        <begin position="339"/>
        <end position="353"/>
    </location>
</feature>
<evidence type="ECO:0000313" key="2">
    <source>
        <dbReference type="EMBL" id="OCH84703.1"/>
    </source>
</evidence>
<feature type="region of interest" description="Disordered" evidence="1">
    <location>
        <begin position="305"/>
        <end position="353"/>
    </location>
</feature>
<feature type="region of interest" description="Disordered" evidence="1">
    <location>
        <begin position="1"/>
        <end position="41"/>
    </location>
</feature>
<feature type="compositionally biased region" description="Low complexity" evidence="1">
    <location>
        <begin position="305"/>
        <end position="321"/>
    </location>
</feature>
<keyword evidence="3" id="KW-1185">Reference proteome</keyword>
<feature type="compositionally biased region" description="Acidic residues" evidence="1">
    <location>
        <begin position="386"/>
        <end position="401"/>
    </location>
</feature>
<proteinExistence type="predicted"/>
<evidence type="ECO:0000313" key="3">
    <source>
        <dbReference type="Proteomes" id="UP000250043"/>
    </source>
</evidence>
<accession>A0A8E2DJG1</accession>
<sequence>MFAQYSPLFTSGLMSESNSPAPSRAPSANSHRKPARDSLPLTVDTASISIYAGVHARSPSEPEAGTGLFLTLMPRRRRQVEDGRSFLSLDLAESQSMRSMSLRRKDTVTSRTTAFGRSEPNSPSMTSPISLSHAAFSFSHFGLPSPPPTSTLRRSSREALRLPSPKPAPSSGLPDVPASKTKPSFSQPPRALPTPPGPSPTSSHAPHRRRPSNLTLTLSACLASTPPALSTPSSPMHRPSYSAPSFFSPPLQSSPILSPSEQSYFLFSPASPTAHNQLTSISASSVSSGPVSPSFEAPPSYSAAIATSPASSTPSPLTPHARALPAPPTPIVRVPSPLKPSTSMRSTVSHNTRQFNRSAALAALEGRAASRSPGHSPRPRNFMSMSDDEDDGEPECEEDRELQDRLQGALKEVEEARMRAAAGAKRQSVSTGSNSRSRSRRGTLESLFSPLANFIDFRDDDKSTLSWRSFVEIS</sequence>
<feature type="compositionally biased region" description="Pro residues" evidence="1">
    <location>
        <begin position="190"/>
        <end position="199"/>
    </location>
</feature>
<evidence type="ECO:0000256" key="1">
    <source>
        <dbReference type="SAM" id="MobiDB-lite"/>
    </source>
</evidence>
<dbReference type="OrthoDB" id="3260393at2759"/>
<dbReference type="EMBL" id="KV722644">
    <property type="protein sequence ID" value="OCH84703.1"/>
    <property type="molecule type" value="Genomic_DNA"/>
</dbReference>